<dbReference type="InterPro" id="IPR008271">
    <property type="entry name" value="Ser/Thr_kinase_AS"/>
</dbReference>
<dbReference type="PROSITE" id="PS50011">
    <property type="entry name" value="PROTEIN_KINASE_DOM"/>
    <property type="match status" value="2"/>
</dbReference>
<dbReference type="InterPro" id="IPR051681">
    <property type="entry name" value="Ser/Thr_Kinases-Pseudokinases"/>
</dbReference>
<evidence type="ECO:0000313" key="3">
    <source>
        <dbReference type="EMBL" id="KAE9332242.1"/>
    </source>
</evidence>
<dbReference type="EMBL" id="QXFY01000958">
    <property type="protein sequence ID" value="KAE9332242.1"/>
    <property type="molecule type" value="Genomic_DNA"/>
</dbReference>
<keyword evidence="1" id="KW-1133">Transmembrane helix</keyword>
<dbReference type="InterPro" id="IPR011009">
    <property type="entry name" value="Kinase-like_dom_sf"/>
</dbReference>
<proteinExistence type="predicted"/>
<accession>A0A6G0RG45</accession>
<dbReference type="Gene3D" id="1.10.510.10">
    <property type="entry name" value="Transferase(Phosphotransferase) domain 1"/>
    <property type="match status" value="2"/>
</dbReference>
<gene>
    <name evidence="3" type="ORF">PF008_g15043</name>
</gene>
<organism evidence="3 4">
    <name type="scientific">Phytophthora fragariae</name>
    <dbReference type="NCBI Taxonomy" id="53985"/>
    <lineage>
        <taxon>Eukaryota</taxon>
        <taxon>Sar</taxon>
        <taxon>Stramenopiles</taxon>
        <taxon>Oomycota</taxon>
        <taxon>Peronosporomycetes</taxon>
        <taxon>Peronosporales</taxon>
        <taxon>Peronosporaceae</taxon>
        <taxon>Phytophthora</taxon>
    </lineage>
</organism>
<feature type="transmembrane region" description="Helical" evidence="1">
    <location>
        <begin position="792"/>
        <end position="814"/>
    </location>
</feature>
<dbReference type="PANTHER" id="PTHR44329">
    <property type="entry name" value="SERINE/THREONINE-PROTEIN KINASE TNNI3K-RELATED"/>
    <property type="match status" value="1"/>
</dbReference>
<sequence length="1075" mass="117151">MRATAVAVGLGVASVMAQSQPTPLRGLEATSSFVFDGTNSDIAQQLYDRHKAGDTDAKVSISSVPAAVSERLDPLSVSFDDLPGLVQRAVLWDSGFALSPDDDPVQIWTMADYTMADLAVPRAQVSGEGCTFKNCSQPNDVTAYYTLICSGDQMLNVSRCVADTFEDSAATSYLGSMWSVGGDPDMAPQIRLRDHAWEDPISKDSYSVYAVHTVSNADDPAWNVCPADDGYAALTVPCHRRDEYTDVEMAAMTKPTGSAWVTTWLEDEFSESSGGFDLLLLIPIILGTLAVFVGGGVGWFCWKKRTRKPGKGRYDLEDSGLNYLDGGTPVLALVNQVSTIETSGSCRSGSAGSNTTLQILLDSTHLMGKRIPYDSLTFETALSKGASGEVWICQYNGRTVAGKKLLGKNQKAKHVQSFAEEIELSASLAHPNIVEFIGVAWNSLNNLVMVIEYIPMGSLRKYLKKNADLLSWARDKIHMAVGVAQALEYLHSQEPPLIHRDVKSNNILLTDKLEPKLIDFGIESPRVTMAHGHAGSMRSLASSNSSFVYDGTNSDIAQQLYIRHKAGDTDAKVSLSSVPTTVTKRLNRLSVSFDDLPGLVQRAVLWDSGFALSPDDDPVQIWTMADYTMADLAVPRAQVSGEGCTFKNCSQPNDVTAYYTLICSGDQMLNVSRCVADTFEDSAATSYLGSMWSVGGDPDMAPQIRLRDHAWEDPISKDSYSVYAVHTVSNADDPAWNVCPADDGYAALTVPCHRRDEYTDVEMAAMTKPTGSAWVTTWLEEEFGESSEGFDLLLLVPIILGAVVLIAGAGIGWFCWRRRVKSKIDEETMSTTCDLVGISPQYRAESTVPRPTLAADTPSLRPTTLTSRLSTLGSSFSSLSEAYESAGSCKTLKILLSSQHLQEKRLQYESITFQTALSKGSSGQVWVCEHNGQQVAVKRLLQTKNQKAENVLEFAEEIELTASLDHPNIVGLVGVAWNTLNNLLMVLEYVPMGSLQTYLQKNADLLSWARDKIHMAVGIARALEYLHGHSPALIHRDLKSNNILLTNRLEPKLIDFGVSRGTVEIIMTAGVGTPY</sequence>
<dbReference type="AlphaFoldDB" id="A0A6G0RG45"/>
<evidence type="ECO:0000259" key="2">
    <source>
        <dbReference type="PROSITE" id="PS50011"/>
    </source>
</evidence>
<comment type="caution">
    <text evidence="3">The sequence shown here is derived from an EMBL/GenBank/DDBJ whole genome shotgun (WGS) entry which is preliminary data.</text>
</comment>
<name>A0A6G0RG45_9STRA</name>
<dbReference type="Proteomes" id="UP000486351">
    <property type="component" value="Unassembled WGS sequence"/>
</dbReference>
<feature type="transmembrane region" description="Helical" evidence="1">
    <location>
        <begin position="278"/>
        <end position="302"/>
    </location>
</feature>
<keyword evidence="1" id="KW-0812">Transmembrane</keyword>
<evidence type="ECO:0000313" key="4">
    <source>
        <dbReference type="Proteomes" id="UP000486351"/>
    </source>
</evidence>
<dbReference type="PANTHER" id="PTHR44329:SF214">
    <property type="entry name" value="PROTEIN KINASE DOMAIN-CONTAINING PROTEIN"/>
    <property type="match status" value="1"/>
</dbReference>
<protein>
    <recommendedName>
        <fullName evidence="2">Protein kinase domain-containing protein</fullName>
    </recommendedName>
</protein>
<keyword evidence="1" id="KW-0472">Membrane</keyword>
<feature type="domain" description="Protein kinase" evidence="2">
    <location>
        <begin position="911"/>
        <end position="1075"/>
    </location>
</feature>
<dbReference type="GO" id="GO:0005524">
    <property type="term" value="F:ATP binding"/>
    <property type="evidence" value="ECO:0007669"/>
    <property type="project" value="InterPro"/>
</dbReference>
<dbReference type="InterPro" id="IPR001245">
    <property type="entry name" value="Ser-Thr/Tyr_kinase_cat_dom"/>
</dbReference>
<dbReference type="Pfam" id="PF00069">
    <property type="entry name" value="Pkinase"/>
    <property type="match status" value="1"/>
</dbReference>
<dbReference type="GO" id="GO:0004674">
    <property type="term" value="F:protein serine/threonine kinase activity"/>
    <property type="evidence" value="ECO:0007669"/>
    <property type="project" value="TreeGrafter"/>
</dbReference>
<reference evidence="3 4" key="1">
    <citation type="submission" date="2018-09" db="EMBL/GenBank/DDBJ databases">
        <title>Genomic investigation of the strawberry pathogen Phytophthora fragariae indicates pathogenicity is determined by transcriptional variation in three key races.</title>
        <authorList>
            <person name="Adams T.M."/>
            <person name="Armitage A.D."/>
            <person name="Sobczyk M.K."/>
            <person name="Bates H.J."/>
            <person name="Dunwell J.M."/>
            <person name="Nellist C.F."/>
            <person name="Harrison R.J."/>
        </authorList>
    </citation>
    <scope>NUCLEOTIDE SEQUENCE [LARGE SCALE GENOMIC DNA]</scope>
    <source>
        <strain evidence="3 4">NOV-77</strain>
    </source>
</reference>
<dbReference type="SMART" id="SM00220">
    <property type="entry name" value="S_TKc"/>
    <property type="match status" value="1"/>
</dbReference>
<dbReference type="Pfam" id="PF07714">
    <property type="entry name" value="PK_Tyr_Ser-Thr"/>
    <property type="match status" value="1"/>
</dbReference>
<dbReference type="SUPFAM" id="SSF56112">
    <property type="entry name" value="Protein kinase-like (PK-like)"/>
    <property type="match status" value="2"/>
</dbReference>
<evidence type="ECO:0000256" key="1">
    <source>
        <dbReference type="SAM" id="Phobius"/>
    </source>
</evidence>
<dbReference type="InterPro" id="IPR000719">
    <property type="entry name" value="Prot_kinase_dom"/>
</dbReference>
<feature type="domain" description="Protein kinase" evidence="2">
    <location>
        <begin position="376"/>
        <end position="712"/>
    </location>
</feature>
<dbReference type="PROSITE" id="PS00108">
    <property type="entry name" value="PROTEIN_KINASE_ST"/>
    <property type="match status" value="1"/>
</dbReference>